<dbReference type="AlphaFoldDB" id="F0T639"/>
<gene>
    <name evidence="1" type="ordered locus">Metbo_2333</name>
</gene>
<accession>F0T639</accession>
<evidence type="ECO:0000313" key="1">
    <source>
        <dbReference type="EMBL" id="ADZ10546.1"/>
    </source>
</evidence>
<name>F0T639_METLA</name>
<dbReference type="STRING" id="877455.Metbo_2333"/>
<dbReference type="CDD" id="cd16841">
    <property type="entry name" value="RraA_family"/>
    <property type="match status" value="1"/>
</dbReference>
<dbReference type="EMBL" id="CP002551">
    <property type="protein sequence ID" value="ADZ10546.1"/>
    <property type="molecule type" value="Genomic_DNA"/>
</dbReference>
<dbReference type="HOGENOM" id="CLU_072626_3_0_2"/>
<reference evidence="2" key="1">
    <citation type="submission" date="2011-02" db="EMBL/GenBank/DDBJ databases">
        <title>Complete sequence of Methanobacterium sp. AL-21.</title>
        <authorList>
            <consortium name="US DOE Joint Genome Institute"/>
            <person name="Lucas S."/>
            <person name="Copeland A."/>
            <person name="Lapidus A."/>
            <person name="Cheng J.-F."/>
            <person name="Goodwin L."/>
            <person name="Pitluck S."/>
            <person name="Chertkov O."/>
            <person name="Detter J.C."/>
            <person name="Han C."/>
            <person name="Tapia R."/>
            <person name="Land M."/>
            <person name="Hauser L."/>
            <person name="Kyrpides N."/>
            <person name="Ivanova N."/>
            <person name="Mikhailova N."/>
            <person name="Pagani I."/>
            <person name="Cadillo-Quiroz H."/>
            <person name="Imachi H."/>
            <person name="Zinder S."/>
            <person name="Liu W."/>
            <person name="Woyke T."/>
        </authorList>
    </citation>
    <scope>NUCLEOTIDE SEQUENCE [LARGE SCALE GENOMIC DNA]</scope>
    <source>
        <strain evidence="2">AL-21</strain>
    </source>
</reference>
<dbReference type="Gene3D" id="3.50.30.40">
    <property type="entry name" value="Ribonuclease E inhibitor RraA/RraA-like"/>
    <property type="match status" value="1"/>
</dbReference>
<evidence type="ECO:0000313" key="2">
    <source>
        <dbReference type="Proteomes" id="UP000007490"/>
    </source>
</evidence>
<dbReference type="Pfam" id="PF03737">
    <property type="entry name" value="RraA-like"/>
    <property type="match status" value="1"/>
</dbReference>
<keyword evidence="1" id="KW-0489">Methyltransferase</keyword>
<dbReference type="SUPFAM" id="SSF89562">
    <property type="entry name" value="RraA-like"/>
    <property type="match status" value="1"/>
</dbReference>
<dbReference type="OrthoDB" id="15246at2157"/>
<proteinExistence type="predicted"/>
<dbReference type="Proteomes" id="UP000007490">
    <property type="component" value="Chromosome"/>
</dbReference>
<dbReference type="KEGG" id="mel:Metbo_2333"/>
<dbReference type="GeneID" id="10278799"/>
<reference evidence="1 2" key="2">
    <citation type="journal article" date="2014" name="Int. J. Syst. Evol. Microbiol.">
        <title>Methanobacterium paludis sp. nov. and a novel strain of Methanobacterium lacus isolated from northern peatlands.</title>
        <authorList>
            <person name="Cadillo-Quiroz H."/>
            <person name="Brauer S.L."/>
            <person name="Goodson N."/>
            <person name="Yavitt J.B."/>
            <person name="Zinder S.H."/>
        </authorList>
    </citation>
    <scope>NUCLEOTIDE SEQUENCE [LARGE SCALE GENOMIC DNA]</scope>
    <source>
        <strain evidence="1 2">AL-21</strain>
    </source>
</reference>
<organism evidence="1 2">
    <name type="scientific">Methanobacterium lacus (strain AL-21)</name>
    <dbReference type="NCBI Taxonomy" id="877455"/>
    <lineage>
        <taxon>Archaea</taxon>
        <taxon>Methanobacteriati</taxon>
        <taxon>Methanobacteriota</taxon>
        <taxon>Methanomada group</taxon>
        <taxon>Methanobacteria</taxon>
        <taxon>Methanobacteriales</taxon>
        <taxon>Methanobacteriaceae</taxon>
        <taxon>Methanobacterium</taxon>
    </lineage>
</organism>
<dbReference type="RefSeq" id="WP_013645897.1">
    <property type="nucleotide sequence ID" value="NC_015216.1"/>
</dbReference>
<sequence length="220" mass="23615">MDGKQKLSPETFLKKFASKSSEEPAYPDVTTSQFSDALTKLTGKNGVLVNIKPIDDFKIIGRATTVKTSSNDWGTVIKGIYSAKKGDVLVISCEDDQTAVWGELASEAAKIRGLSGTVVIGASRDSAGIKSLKYPVFSRNVVPNAGKPLTEGEININLTIEDTIIKPGDLIIGDECGVVSVDQKMVSEVMKVAMKIVSNETEISSKLNQNISFMEILGIK</sequence>
<keyword evidence="1" id="KW-0808">Transferase</keyword>
<dbReference type="eggNOG" id="arCOG00117">
    <property type="taxonomic scope" value="Archaea"/>
</dbReference>
<dbReference type="GO" id="GO:0008948">
    <property type="term" value="F:oxaloacetate decarboxylase activity"/>
    <property type="evidence" value="ECO:0007669"/>
    <property type="project" value="TreeGrafter"/>
</dbReference>
<dbReference type="PANTHER" id="PTHR33254:SF4">
    <property type="entry name" value="4-HYDROXY-4-METHYL-2-OXOGLUTARATE ALDOLASE 3-RELATED"/>
    <property type="match status" value="1"/>
</dbReference>
<dbReference type="InterPro" id="IPR036704">
    <property type="entry name" value="RraA/RraA-like_sf"/>
</dbReference>
<dbReference type="PANTHER" id="PTHR33254">
    <property type="entry name" value="4-HYDROXY-4-METHYL-2-OXOGLUTARATE ALDOLASE 3-RELATED"/>
    <property type="match status" value="1"/>
</dbReference>
<dbReference type="GO" id="GO:0047443">
    <property type="term" value="F:4-hydroxy-4-methyl-2-oxoglutarate aldolase activity"/>
    <property type="evidence" value="ECO:0007669"/>
    <property type="project" value="TreeGrafter"/>
</dbReference>
<keyword evidence="2" id="KW-1185">Reference proteome</keyword>
<dbReference type="GO" id="GO:0032259">
    <property type="term" value="P:methylation"/>
    <property type="evidence" value="ECO:0007669"/>
    <property type="project" value="UniProtKB-KW"/>
</dbReference>
<dbReference type="InterPro" id="IPR005493">
    <property type="entry name" value="RraA/RraA-like"/>
</dbReference>
<protein>
    <submittedName>
        <fullName evidence="1">Dimethylmenaquinone methyltransferase</fullName>
    </submittedName>
</protein>
<dbReference type="GO" id="GO:0008168">
    <property type="term" value="F:methyltransferase activity"/>
    <property type="evidence" value="ECO:0007669"/>
    <property type="project" value="UniProtKB-KW"/>
</dbReference>